<evidence type="ECO:0000256" key="1">
    <source>
        <dbReference type="SAM" id="MobiDB-lite"/>
    </source>
</evidence>
<organism evidence="3 4">
    <name type="scientific">Streptomyces botrytidirepellens</name>
    <dbReference type="NCBI Taxonomy" id="2486417"/>
    <lineage>
        <taxon>Bacteria</taxon>
        <taxon>Bacillati</taxon>
        <taxon>Actinomycetota</taxon>
        <taxon>Actinomycetes</taxon>
        <taxon>Kitasatosporales</taxon>
        <taxon>Streptomycetaceae</taxon>
        <taxon>Streptomyces</taxon>
    </lineage>
</organism>
<proteinExistence type="predicted"/>
<accession>A0A3M8VL89</accession>
<feature type="transmembrane region" description="Helical" evidence="2">
    <location>
        <begin position="68"/>
        <end position="89"/>
    </location>
</feature>
<feature type="compositionally biased region" description="Basic residues" evidence="1">
    <location>
        <begin position="291"/>
        <end position="301"/>
    </location>
</feature>
<dbReference type="Proteomes" id="UP000275401">
    <property type="component" value="Unassembled WGS sequence"/>
</dbReference>
<dbReference type="RefSeq" id="WP_123103844.1">
    <property type="nucleotide sequence ID" value="NZ_RIBZ01000314.1"/>
</dbReference>
<keyword evidence="2" id="KW-1133">Transmembrane helix</keyword>
<reference evidence="3 4" key="1">
    <citation type="submission" date="2018-11" db="EMBL/GenBank/DDBJ databases">
        <title>The Potential of Streptomyces as Biocontrol Agents against the Tomato grey mould, Botrytis cinerea (Gray mold) Frontiers in Microbiology.</title>
        <authorList>
            <person name="Li D."/>
        </authorList>
    </citation>
    <scope>NUCLEOTIDE SEQUENCE [LARGE SCALE GENOMIC DNA]</scope>
    <source>
        <strain evidence="3 4">NEAU-LD23</strain>
    </source>
</reference>
<gene>
    <name evidence="3" type="ORF">EEJ42_27085</name>
</gene>
<feature type="region of interest" description="Disordered" evidence="1">
    <location>
        <begin position="277"/>
        <end position="330"/>
    </location>
</feature>
<feature type="compositionally biased region" description="Basic residues" evidence="1">
    <location>
        <begin position="316"/>
        <end position="330"/>
    </location>
</feature>
<sequence>MDRDAFGRPDDFAEAVARERRPAAVRAGGDPDAMTATDYAVAVTGQLGLMTFGAGAYEFVTNGLMTGLTTAALVGCVAIAAATAALHGVQFALHAGSRRRAAGCGLAAIAAVILAAVALVEGPDTVIAHVPTPAIGALGILLPSWVLFAKPPTAPAHERLPSEAWLHKLPRLLEGRYALPRARAAELTREASRHLAESGREPEEEFGPVAAYARQLAKAEAPRQHWWQRNDVRSAAGTAFFGMYFVNNLHDHGPLWLTLVAAVVTYTSTASLIGHLRRNAKRDRRTGEMPRRHRRRVSRGRRAAEVPRPVGMSRLRCGRPGRSRRRSSSL</sequence>
<keyword evidence="4" id="KW-1185">Reference proteome</keyword>
<name>A0A3M8VL89_9ACTN</name>
<evidence type="ECO:0000313" key="4">
    <source>
        <dbReference type="Proteomes" id="UP000275401"/>
    </source>
</evidence>
<protein>
    <submittedName>
        <fullName evidence="3">Uncharacterized protein</fullName>
    </submittedName>
</protein>
<keyword evidence="2" id="KW-0472">Membrane</keyword>
<dbReference type="EMBL" id="RIBZ01000314">
    <property type="protein sequence ID" value="RNG18320.1"/>
    <property type="molecule type" value="Genomic_DNA"/>
</dbReference>
<feature type="transmembrane region" description="Helical" evidence="2">
    <location>
        <begin position="126"/>
        <end position="149"/>
    </location>
</feature>
<feature type="transmembrane region" description="Helical" evidence="2">
    <location>
        <begin position="255"/>
        <end position="276"/>
    </location>
</feature>
<comment type="caution">
    <text evidence="3">The sequence shown here is derived from an EMBL/GenBank/DDBJ whole genome shotgun (WGS) entry which is preliminary data.</text>
</comment>
<feature type="transmembrane region" description="Helical" evidence="2">
    <location>
        <begin position="101"/>
        <end position="120"/>
    </location>
</feature>
<evidence type="ECO:0000313" key="3">
    <source>
        <dbReference type="EMBL" id="RNG18320.1"/>
    </source>
</evidence>
<evidence type="ECO:0000256" key="2">
    <source>
        <dbReference type="SAM" id="Phobius"/>
    </source>
</evidence>
<keyword evidence="2" id="KW-0812">Transmembrane</keyword>
<dbReference type="AlphaFoldDB" id="A0A3M8VL89"/>